<dbReference type="Pfam" id="PF21841">
    <property type="entry name" value="DUF6900"/>
    <property type="match status" value="1"/>
</dbReference>
<dbReference type="Proteomes" id="UP000593970">
    <property type="component" value="Chromosome"/>
</dbReference>
<proteinExistence type="predicted"/>
<reference evidence="3" key="1">
    <citation type="submission" date="2020-04" db="EMBL/GenBank/DDBJ databases">
        <title>Ralstonia solanacearum UW576, UW763, UW773, and UW774.</title>
        <authorList>
            <person name="Steidl O."/>
            <person name="Truchon A."/>
            <person name="Allen C."/>
        </authorList>
    </citation>
    <scope>NUCLEOTIDE SEQUENCE [LARGE SCALE GENOMIC DNA]</scope>
    <source>
        <strain evidence="3">UW774</strain>
    </source>
</reference>
<dbReference type="EMBL" id="CP051169">
    <property type="protein sequence ID" value="QOK95183.1"/>
    <property type="molecule type" value="Genomic_DNA"/>
</dbReference>
<evidence type="ECO:0000313" key="2">
    <source>
        <dbReference type="EMBL" id="QOK95183.1"/>
    </source>
</evidence>
<evidence type="ECO:0000259" key="1">
    <source>
        <dbReference type="Pfam" id="PF21841"/>
    </source>
</evidence>
<protein>
    <recommendedName>
        <fullName evidence="1">DUF6900 domain-containing protein</fullName>
    </recommendedName>
</protein>
<sequence>MSKPARKPTALPASIQQRLASIAATHLLIETLETRKSDRLDFREVSVWSVRRALEAAFEAGVEHGREASETKALANTNI</sequence>
<accession>A0AA92JTB0</accession>
<feature type="domain" description="DUF6900" evidence="1">
    <location>
        <begin position="16"/>
        <end position="64"/>
    </location>
</feature>
<gene>
    <name evidence="2" type="ORF">HF909_01085</name>
</gene>
<organism evidence="2 3">
    <name type="scientific">Ralstonia solanacearum</name>
    <name type="common">Pseudomonas solanacearum</name>
    <dbReference type="NCBI Taxonomy" id="305"/>
    <lineage>
        <taxon>Bacteria</taxon>
        <taxon>Pseudomonadati</taxon>
        <taxon>Pseudomonadota</taxon>
        <taxon>Betaproteobacteria</taxon>
        <taxon>Burkholderiales</taxon>
        <taxon>Burkholderiaceae</taxon>
        <taxon>Ralstonia</taxon>
        <taxon>Ralstonia solanacearum species complex</taxon>
    </lineage>
</organism>
<dbReference type="InterPro" id="IPR054195">
    <property type="entry name" value="DUF6900"/>
</dbReference>
<evidence type="ECO:0000313" key="3">
    <source>
        <dbReference type="Proteomes" id="UP000593970"/>
    </source>
</evidence>
<name>A0AA92JTB0_RALSL</name>
<dbReference type="AlphaFoldDB" id="A0AA92JTB0"/>